<dbReference type="KEGG" id="mfe:Mefer_0029"/>
<dbReference type="EMBL" id="CP001696">
    <property type="protein sequence ID" value="ACV23871.1"/>
    <property type="molecule type" value="Genomic_DNA"/>
</dbReference>
<evidence type="ECO:0000259" key="3">
    <source>
        <dbReference type="Pfam" id="PF24034"/>
    </source>
</evidence>
<dbReference type="SUPFAM" id="SSF57997">
    <property type="entry name" value="Tropomyosin"/>
    <property type="match status" value="1"/>
</dbReference>
<dbReference type="Pfam" id="PF24034">
    <property type="entry name" value="DUF7343"/>
    <property type="match status" value="1"/>
</dbReference>
<dbReference type="STRING" id="573064.Mefer_0029"/>
<dbReference type="OrthoDB" id="27885at2157"/>
<evidence type="ECO:0000313" key="4">
    <source>
        <dbReference type="EMBL" id="ACV23871.1"/>
    </source>
</evidence>
<gene>
    <name evidence="4" type="ordered locus">Mefer_0029</name>
</gene>
<keyword evidence="5" id="KW-1185">Reference proteome</keyword>
<dbReference type="InterPro" id="IPR011991">
    <property type="entry name" value="ArsR-like_HTH"/>
</dbReference>
<dbReference type="Proteomes" id="UP000001495">
    <property type="component" value="Chromosome"/>
</dbReference>
<feature type="domain" description="DUF7343" evidence="3">
    <location>
        <begin position="371"/>
        <end position="430"/>
    </location>
</feature>
<dbReference type="eggNOG" id="arCOG00391">
    <property type="taxonomic scope" value="Archaea"/>
</dbReference>
<dbReference type="InterPro" id="IPR036390">
    <property type="entry name" value="WH_DNA-bd_sf"/>
</dbReference>
<feature type="transmembrane region" description="Helical" evidence="2">
    <location>
        <begin position="221"/>
        <end position="239"/>
    </location>
</feature>
<dbReference type="HOGENOM" id="CLU_637154_0_0_2"/>
<dbReference type="InterPro" id="IPR055767">
    <property type="entry name" value="DUF7343"/>
</dbReference>
<evidence type="ECO:0000256" key="1">
    <source>
        <dbReference type="SAM" id="Coils"/>
    </source>
</evidence>
<evidence type="ECO:0000313" key="5">
    <source>
        <dbReference type="Proteomes" id="UP000001495"/>
    </source>
</evidence>
<keyword evidence="2" id="KW-1133">Transmembrane helix</keyword>
<evidence type="ECO:0000256" key="2">
    <source>
        <dbReference type="SAM" id="Phobius"/>
    </source>
</evidence>
<feature type="coiled-coil region" evidence="1">
    <location>
        <begin position="244"/>
        <end position="362"/>
    </location>
</feature>
<dbReference type="CDD" id="cd00090">
    <property type="entry name" value="HTH_ARSR"/>
    <property type="match status" value="1"/>
</dbReference>
<dbReference type="AlphaFoldDB" id="C7P5N9"/>
<dbReference type="RefSeq" id="WP_012794893.1">
    <property type="nucleotide sequence ID" value="NC_013156.1"/>
</dbReference>
<reference evidence="4" key="1">
    <citation type="submission" date="2009-08" db="EMBL/GenBank/DDBJ databases">
        <title>Complete sequence of chromosome of Methanocaldococcus fervens AG86.</title>
        <authorList>
            <consortium name="US DOE Joint Genome Institute"/>
            <person name="Lucas S."/>
            <person name="Copeland A."/>
            <person name="Lapidus A."/>
            <person name="Glavina del Rio T."/>
            <person name="Tice H."/>
            <person name="Bruce D."/>
            <person name="Goodwin L."/>
            <person name="Pitluck S."/>
            <person name="Chertkov O."/>
            <person name="Detter J.C."/>
            <person name="Han C."/>
            <person name="Tapia R."/>
            <person name="Larimer F."/>
            <person name="Land M."/>
            <person name="Hauser L."/>
            <person name="Kyrpides N."/>
            <person name="Ovchinnikova G."/>
            <person name="Lupa-Sieprawska M."/>
            <person name="Whitman W.B."/>
        </authorList>
    </citation>
    <scope>NUCLEOTIDE SEQUENCE [LARGE SCALE GENOMIC DNA]</scope>
    <source>
        <strain evidence="4">AG86</strain>
    </source>
</reference>
<protein>
    <submittedName>
        <fullName evidence="4">Transcriptional regulator, MarR family</fullName>
    </submittedName>
</protein>
<dbReference type="Gene3D" id="1.10.10.10">
    <property type="entry name" value="Winged helix-like DNA-binding domain superfamily/Winged helix DNA-binding domain"/>
    <property type="match status" value="1"/>
</dbReference>
<name>C7P5N9_METFA</name>
<keyword evidence="2" id="KW-0472">Membrane</keyword>
<keyword evidence="2" id="KW-0812">Transmembrane</keyword>
<accession>C7P5N9</accession>
<keyword evidence="1" id="KW-0175">Coiled coil</keyword>
<dbReference type="SUPFAM" id="SSF46785">
    <property type="entry name" value="Winged helix' DNA-binding domain"/>
    <property type="match status" value="1"/>
</dbReference>
<organism evidence="4 5">
    <name type="scientific">Methanocaldococcus fervens (strain DSM 4213 / JCM 15782 / AG86)</name>
    <name type="common">Methanococcus fervens</name>
    <dbReference type="NCBI Taxonomy" id="573064"/>
    <lineage>
        <taxon>Archaea</taxon>
        <taxon>Methanobacteriati</taxon>
        <taxon>Methanobacteriota</taxon>
        <taxon>Methanomada group</taxon>
        <taxon>Methanococci</taxon>
        <taxon>Methanococcales</taxon>
        <taxon>Methanocaldococcaceae</taxon>
        <taxon>Methanocaldococcus</taxon>
    </lineage>
</organism>
<proteinExistence type="predicted"/>
<dbReference type="GeneID" id="8364691"/>
<sequence length="438" mass="50242">MDKVIPIRPKKFVMFLFLFFLFANLSLAYTIERVDIECIVNPDDTINETITMIIYNNENENLSSVTYTIPQNIRNFTINSPNGVRGYSALYDQGVTKITIELEKPIMPTESTNISINCFVTDAIWTKNDVKQLILNFPIPAKNAEIKVVLPPGAVILSPQGTLLVTPSGYKITTDGKHQIIIWDLSLDKEITFTVAVKYSFVSYPSQNIIEHPAISSNLKYLLIITVFGTILLGALFVMERTSKNRIVEENKNIKNELDKLKNKLKEKEDEVKNATEIIKDLEEELNKANKNLLSKDEIIGVLNERISEYESRIKNLVDENANYKEKIDSLSEYVKALEKENKELKDKVRELNEIIQKDIELKKGVLWDFLTEDEKTIIDLIKKHGHITQKEIVEITGMSKPKVSRIISELEDRKIIRKEKIGRINKLTLTEDSKKLL</sequence>
<dbReference type="Gene3D" id="1.10.287.1490">
    <property type="match status" value="1"/>
</dbReference>
<dbReference type="InterPro" id="IPR036388">
    <property type="entry name" value="WH-like_DNA-bd_sf"/>
</dbReference>